<keyword evidence="1" id="KW-0812">Transmembrane</keyword>
<evidence type="ECO:0000256" key="1">
    <source>
        <dbReference type="SAM" id="Phobius"/>
    </source>
</evidence>
<evidence type="ECO:0000313" key="3">
    <source>
        <dbReference type="Proteomes" id="UP000265618"/>
    </source>
</evidence>
<feature type="non-terminal residue" evidence="2">
    <location>
        <position position="1"/>
    </location>
</feature>
<dbReference type="AlphaFoldDB" id="A0A9K3D802"/>
<organism evidence="2 3">
    <name type="scientific">Kipferlia bialata</name>
    <dbReference type="NCBI Taxonomy" id="797122"/>
    <lineage>
        <taxon>Eukaryota</taxon>
        <taxon>Metamonada</taxon>
        <taxon>Carpediemonas-like organisms</taxon>
        <taxon>Kipferlia</taxon>
    </lineage>
</organism>
<comment type="caution">
    <text evidence="2">The sequence shown here is derived from an EMBL/GenBank/DDBJ whole genome shotgun (WGS) entry which is preliminary data.</text>
</comment>
<sequence>MHVPRSENDTYNTGTRYVRMGSSTDLLSGVPHRHPASDPLRGVRAKCLLATLACVSVAVQLVARSLAPSVPASVGYWLDMACVWLPLFGLVGMYYTDTNLSRRILSYVICGVGAYPIGSRVSAGTLTRSVLCMLWGVVVSYGFILLLRVRRGTGKGAVKTLAPLHSLLPITLLIQ</sequence>
<accession>A0A9K3D802</accession>
<keyword evidence="1" id="KW-0472">Membrane</keyword>
<dbReference type="Proteomes" id="UP000265618">
    <property type="component" value="Unassembled WGS sequence"/>
</dbReference>
<protein>
    <submittedName>
        <fullName evidence="2">Uncharacterized protein</fullName>
    </submittedName>
</protein>
<evidence type="ECO:0000313" key="2">
    <source>
        <dbReference type="EMBL" id="GIQ88913.1"/>
    </source>
</evidence>
<keyword evidence="1" id="KW-1133">Transmembrane helix</keyword>
<feature type="transmembrane region" description="Helical" evidence="1">
    <location>
        <begin position="128"/>
        <end position="147"/>
    </location>
</feature>
<dbReference type="EMBL" id="BDIP01004514">
    <property type="protein sequence ID" value="GIQ88913.1"/>
    <property type="molecule type" value="Genomic_DNA"/>
</dbReference>
<proteinExistence type="predicted"/>
<reference evidence="2 3" key="1">
    <citation type="journal article" date="2018" name="PLoS ONE">
        <title>The draft genome of Kipferlia bialata reveals reductive genome evolution in fornicate parasites.</title>
        <authorList>
            <person name="Tanifuji G."/>
            <person name="Takabayashi S."/>
            <person name="Kume K."/>
            <person name="Takagi M."/>
            <person name="Nakayama T."/>
            <person name="Kamikawa R."/>
            <person name="Inagaki Y."/>
            <person name="Hashimoto T."/>
        </authorList>
    </citation>
    <scope>NUCLEOTIDE SEQUENCE [LARGE SCALE GENOMIC DNA]</scope>
    <source>
        <strain evidence="2">NY0173</strain>
    </source>
</reference>
<feature type="transmembrane region" description="Helical" evidence="1">
    <location>
        <begin position="75"/>
        <end position="95"/>
    </location>
</feature>
<keyword evidence="3" id="KW-1185">Reference proteome</keyword>
<name>A0A9K3D802_9EUKA</name>
<gene>
    <name evidence="2" type="ORF">KIPB_011265</name>
</gene>